<keyword evidence="1" id="KW-0472">Membrane</keyword>
<evidence type="ECO:0000313" key="3">
    <source>
        <dbReference type="EMBL" id="RNF21506.1"/>
    </source>
</evidence>
<sequence>MTPLLLCVFVVGVLLAPGCVRGAPSSGIECPTNCSFAAKWCSSVFGQGGNVSFSNCGEAGFECTCNDAASIYVTSAEGLCTWTGSFDAADPNGSYCFSHTALCPSNCSSIEPWKRYCVDDVVCNGDAHGFSFSCTTCEGRTYSIVGDGGECKRAYNATSLACDPLTTCNGHGCCRRPGYPPKESPCRCFSDAVNGYWAPPWCSTCDDGYGPGKGDCTHQRPVIQKILSSIGSTWTMVLPNLAVLFLFVVFGVVRAEFESDRSFQSATLRKTGLSAVQVARRQQRGLFRSKYIPRRPAQSRCFLNEGETQPPRRGPPAY</sequence>
<protein>
    <submittedName>
        <fullName evidence="3">Uncharacterized protein</fullName>
    </submittedName>
</protein>
<feature type="transmembrane region" description="Helical" evidence="1">
    <location>
        <begin position="234"/>
        <end position="253"/>
    </location>
</feature>
<keyword evidence="4" id="KW-1185">Reference proteome</keyword>
<proteinExistence type="predicted"/>
<dbReference type="GeneID" id="40316966"/>
<comment type="caution">
    <text evidence="3">The sequence shown here is derived from an EMBL/GenBank/DDBJ whole genome shotgun (WGS) entry which is preliminary data.</text>
</comment>
<evidence type="ECO:0000313" key="4">
    <source>
        <dbReference type="Proteomes" id="UP000284403"/>
    </source>
</evidence>
<feature type="signal peptide" evidence="2">
    <location>
        <begin position="1"/>
        <end position="22"/>
    </location>
</feature>
<keyword evidence="1" id="KW-1133">Transmembrane helix</keyword>
<dbReference type="RefSeq" id="XP_029229547.1">
    <property type="nucleotide sequence ID" value="XM_029370274.1"/>
</dbReference>
<accession>A0A422PUU8</accession>
<gene>
    <name evidence="3" type="ORF">Tco025E_03355</name>
</gene>
<keyword evidence="2" id="KW-0732">Signal</keyword>
<dbReference type="AlphaFoldDB" id="A0A422PUU8"/>
<organism evidence="3 4">
    <name type="scientific">Trypanosoma conorhini</name>
    <dbReference type="NCBI Taxonomy" id="83891"/>
    <lineage>
        <taxon>Eukaryota</taxon>
        <taxon>Discoba</taxon>
        <taxon>Euglenozoa</taxon>
        <taxon>Kinetoplastea</taxon>
        <taxon>Metakinetoplastina</taxon>
        <taxon>Trypanosomatida</taxon>
        <taxon>Trypanosomatidae</taxon>
        <taxon>Trypanosoma</taxon>
    </lineage>
</organism>
<dbReference type="OrthoDB" id="272535at2759"/>
<dbReference type="EMBL" id="MKKU01000155">
    <property type="protein sequence ID" value="RNF21506.1"/>
    <property type="molecule type" value="Genomic_DNA"/>
</dbReference>
<name>A0A422PUU8_9TRYP</name>
<reference evidence="3 4" key="1">
    <citation type="journal article" date="2018" name="BMC Genomics">
        <title>Genomic comparison of Trypanosoma conorhini and Trypanosoma rangeli to Trypanosoma cruzi strains of high and low virulence.</title>
        <authorList>
            <person name="Bradwell K.R."/>
            <person name="Koparde V.N."/>
            <person name="Matveyev A.V."/>
            <person name="Serrano M.G."/>
            <person name="Alves J.M."/>
            <person name="Parikh H."/>
            <person name="Huang B."/>
            <person name="Lee V."/>
            <person name="Espinosa-Alvarez O."/>
            <person name="Ortiz P.A."/>
            <person name="Costa-Martins A.G."/>
            <person name="Teixeira M.M."/>
            <person name="Buck G.A."/>
        </authorList>
    </citation>
    <scope>NUCLEOTIDE SEQUENCE [LARGE SCALE GENOMIC DNA]</scope>
    <source>
        <strain evidence="3 4">025E</strain>
    </source>
</reference>
<evidence type="ECO:0000256" key="1">
    <source>
        <dbReference type="SAM" id="Phobius"/>
    </source>
</evidence>
<keyword evidence="1" id="KW-0812">Transmembrane</keyword>
<evidence type="ECO:0000256" key="2">
    <source>
        <dbReference type="SAM" id="SignalP"/>
    </source>
</evidence>
<dbReference type="Proteomes" id="UP000284403">
    <property type="component" value="Unassembled WGS sequence"/>
</dbReference>
<feature type="chain" id="PRO_5019491971" evidence="2">
    <location>
        <begin position="23"/>
        <end position="318"/>
    </location>
</feature>